<dbReference type="InterPro" id="IPR011990">
    <property type="entry name" value="TPR-like_helical_dom_sf"/>
</dbReference>
<accession>A0A1B3ZEA4</accession>
<name>A0A1B3ZEA4_9SPHN</name>
<dbReference type="Gene3D" id="1.25.40.10">
    <property type="entry name" value="Tetratricopeptide repeat domain"/>
    <property type="match status" value="2"/>
</dbReference>
<dbReference type="SUPFAM" id="SSF48452">
    <property type="entry name" value="TPR-like"/>
    <property type="match status" value="1"/>
</dbReference>
<dbReference type="Proteomes" id="UP000094256">
    <property type="component" value="Chromosome"/>
</dbReference>
<dbReference type="KEGG" id="span:AWL63_19255"/>
<protein>
    <recommendedName>
        <fullName evidence="1">PIN domain-containing protein</fullName>
    </recommendedName>
</protein>
<feature type="domain" description="PIN" evidence="1">
    <location>
        <begin position="990"/>
        <end position="1129"/>
    </location>
</feature>
<dbReference type="RefSeq" id="WP_069206296.1">
    <property type="nucleotide sequence ID" value="NZ_CP014168.1"/>
</dbReference>
<proteinExistence type="predicted"/>
<evidence type="ECO:0000313" key="3">
    <source>
        <dbReference type="Proteomes" id="UP000094256"/>
    </source>
</evidence>
<sequence>MASSTIINIPTDDKVFESNCIPLFAGLLNDPNVKLLGTRGKKQFGLDLIGKRDRDPAQPVGIQCKLITRGAKLTEAVIRKEVSQAMGIKPALTEFYIVTTATDEPAHDFLAIELAQDQAKLGRTVDIQIWGWDTLQEKIRNDPKALAAFDPDYSASTRRLLELGSETLSGQAEIRAQNEQTHQHLEVILATITTSPLDTARSAFDQHLDAQIDQYRDMLNAGKPRTALGLLEVLDKSLDDANAASIRARVKVNIAITRMKLGDETGTGTLLEEAYALNPTDPRTRANRILALAIKGDLAGAWAFAQEVLTEDPGNAGAAALAFQVASMDKVDRDPMAIVPADLLDDHGVRIHQISYLRQKGAPDSWWALAAETLERFPDDGNSVRMAGDALIDEALSGDVVERLGPVPEGRRTKLREGAALLQRHWDEVRHYEQAAEPNWCMVGYNLITAYRALGELQAAKRVAGEVLATGTKDPDAALSAAWVAIDRDEFAEAEKVLRSVPIANTAVLPLLVALSNLHKWTEVIEEATCERREQLPASARQLFDVLVFRARHAGKTGADLEEDVERLLDRWPLGVGAHIAVSDIYRSAKPEAVATMAAKTRSLITSQTSYSDRVMFAQLSLFREAWDDIIEALDGFVALDQPSEPLAWLAHAFANAAPQARTSPFYKSLGPSVIALPRFARLAGAAEHNRGDLKAAERYLRSAISANSTDLRATLLLSSTLMRGNRGAAARDLIAGVDDDTVDGSPDDLMRLAHRHRNAGETARALRLAYRVAATHRREESVVSAYPALIFMNEALPAPIGHAGPAQTGFWFDLKGLDGVRDVTGIIDDEEIPGIDHYAPDHPLAAALAGKSVDDIIEMPAEIWDPRRYRVRALKHKYIWLLHDIMASHAARFPAARSMFEMTMKDGDVQPILDVVRDLQSNDDFVASTYTSHPVPLAAIAAMSNRTVLQLAEHLTMTGTNLRTCVGAEDERKEAAMFVRQARGKGVALDTLTVWQLRELGHLQTAREYFGRLCIARSTMDELIELRAKIESNRGREFMTMGFEGDQAWRQVHSPEDTEKRIDWVNAIIADLETNCEILPVDGSLDSRLDKLFDNFGSKDIFDPINLARTEDVIILSEDLNLRQYAASQGVKGGAWLQVVLHLFALNGRITQAEYLVAVGMLGAMRHDHLWLDAQTLLQMLVLDDPRAFALFEAAIRFMGGRNADMPSHIGVSIDMMRGVWTLKLPAWQQGRAIGRLLDQLVRSRPNDWKAALHVVDIELAKHVRARDHLACRARDYLEDWIRGHFFDLGEIRSRERVTESVLRPRRMKMAKKSRGKSAAKR</sequence>
<gene>
    <name evidence="2" type="ORF">AWL63_19255</name>
</gene>
<keyword evidence="3" id="KW-1185">Reference proteome</keyword>
<dbReference type="Pfam" id="PF20698">
    <property type="entry name" value="PIN-TPR-GreABC"/>
    <property type="match status" value="1"/>
</dbReference>
<dbReference type="InterPro" id="IPR048987">
    <property type="entry name" value="PIN-TPR-GreABC"/>
</dbReference>
<organism evidence="2 3">
    <name type="scientific">Sphingomonas panacis</name>
    <dbReference type="NCBI Taxonomy" id="1560345"/>
    <lineage>
        <taxon>Bacteria</taxon>
        <taxon>Pseudomonadati</taxon>
        <taxon>Pseudomonadota</taxon>
        <taxon>Alphaproteobacteria</taxon>
        <taxon>Sphingomonadales</taxon>
        <taxon>Sphingomonadaceae</taxon>
        <taxon>Sphingomonas</taxon>
    </lineage>
</organism>
<dbReference type="OrthoDB" id="7281435at2"/>
<evidence type="ECO:0000259" key="1">
    <source>
        <dbReference type="Pfam" id="PF20698"/>
    </source>
</evidence>
<reference evidence="2 3" key="1">
    <citation type="submission" date="2016-01" db="EMBL/GenBank/DDBJ databases">
        <title>Complete genome and mega plasmid sequence of Sphingomonas panacis DCY99 elicits systemic resistance in rice to Xanthomonas oryzae.</title>
        <authorList>
            <person name="Kim Y.J."/>
            <person name="Yang D.C."/>
            <person name="Sing P."/>
        </authorList>
    </citation>
    <scope>NUCLEOTIDE SEQUENCE [LARGE SCALE GENOMIC DNA]</scope>
    <source>
        <strain evidence="2 3">DCY99</strain>
    </source>
</reference>
<dbReference type="STRING" id="1560345.AWL63_19255"/>
<dbReference type="EMBL" id="CP014168">
    <property type="protein sequence ID" value="AOH85767.1"/>
    <property type="molecule type" value="Genomic_DNA"/>
</dbReference>
<evidence type="ECO:0000313" key="2">
    <source>
        <dbReference type="EMBL" id="AOH85767.1"/>
    </source>
</evidence>